<dbReference type="InterPro" id="IPR029000">
    <property type="entry name" value="Cyclophilin-like_dom_sf"/>
</dbReference>
<evidence type="ECO:0000256" key="4">
    <source>
        <dbReference type="SAM" id="SignalP"/>
    </source>
</evidence>
<dbReference type="PANTHER" id="PTHR45625">
    <property type="entry name" value="PEPTIDYL-PROLYL CIS-TRANS ISOMERASE-RELATED"/>
    <property type="match status" value="1"/>
</dbReference>
<organism evidence="6 7">
    <name type="scientific">Luteolibacter arcticus</name>
    <dbReference type="NCBI Taxonomy" id="1581411"/>
    <lineage>
        <taxon>Bacteria</taxon>
        <taxon>Pseudomonadati</taxon>
        <taxon>Verrucomicrobiota</taxon>
        <taxon>Verrucomicrobiia</taxon>
        <taxon>Verrucomicrobiales</taxon>
        <taxon>Verrucomicrobiaceae</taxon>
        <taxon>Luteolibacter</taxon>
    </lineage>
</organism>
<keyword evidence="4" id="KW-0732">Signal</keyword>
<keyword evidence="3 6" id="KW-0413">Isomerase</keyword>
<name>A0ABT3GKZ0_9BACT</name>
<dbReference type="EC" id="5.2.1.8" evidence="1"/>
<gene>
    <name evidence="6" type="ORF">OKA05_16545</name>
</gene>
<keyword evidence="2" id="KW-0697">Rotamase</keyword>
<dbReference type="PROSITE" id="PS50072">
    <property type="entry name" value="CSA_PPIASE_2"/>
    <property type="match status" value="1"/>
</dbReference>
<dbReference type="PANTHER" id="PTHR45625:SF4">
    <property type="entry name" value="PEPTIDYLPROLYL ISOMERASE DOMAIN AND WD REPEAT-CONTAINING PROTEIN 1"/>
    <property type="match status" value="1"/>
</dbReference>
<sequence length="422" mass="44458">MPNRLLHGGMRRVTKAITLLTFLACPLHAALIAHVQTTLGTVHVELQHATAPKAVANFMTLAQGTRSRVNPITGAATTDPLYVGEKFFRTLNNAAYKFAQTGSGTGTPAGQSGFTFQDEFTPSVRHTGYTLSSANAGPNTNNGQIFFTGNLTIPSYDDVHSIIGLIPDAASRTVIDAIINAGDNGSTITGITFERTDPAANAFNELAQGLPEVVRPFGKLEVTPGVSAIWKFDAPITTGTIFRAFRSNLPNGTWAELEDASLQLGILSHPQVASATQATIETEPGVQGFYQLTVARHSGAIGPTTLVDRTVAFAFGGGTLSYAFDATGKSGILTYTPASGGSSTSSFTTVNPSDGTSLAPYSLGAHNINFVADTVNGSPRYYWVKVGCDSISETVISGHHSTQTFGIFGWQPFVKGTCTVTR</sequence>
<dbReference type="SUPFAM" id="SSF50891">
    <property type="entry name" value="Cyclophilin-like"/>
    <property type="match status" value="1"/>
</dbReference>
<evidence type="ECO:0000259" key="5">
    <source>
        <dbReference type="PROSITE" id="PS50072"/>
    </source>
</evidence>
<dbReference type="EMBL" id="JAPDDT010000007">
    <property type="protein sequence ID" value="MCW1924177.1"/>
    <property type="molecule type" value="Genomic_DNA"/>
</dbReference>
<evidence type="ECO:0000256" key="2">
    <source>
        <dbReference type="ARBA" id="ARBA00023110"/>
    </source>
</evidence>
<proteinExistence type="predicted"/>
<feature type="signal peptide" evidence="4">
    <location>
        <begin position="1"/>
        <end position="29"/>
    </location>
</feature>
<evidence type="ECO:0000313" key="6">
    <source>
        <dbReference type="EMBL" id="MCW1924177.1"/>
    </source>
</evidence>
<dbReference type="Gene3D" id="2.40.100.10">
    <property type="entry name" value="Cyclophilin-like"/>
    <property type="match status" value="1"/>
</dbReference>
<comment type="caution">
    <text evidence="6">The sequence shown here is derived from an EMBL/GenBank/DDBJ whole genome shotgun (WGS) entry which is preliminary data.</text>
</comment>
<protein>
    <recommendedName>
        <fullName evidence="1">peptidylprolyl isomerase</fullName>
        <ecNumber evidence="1">5.2.1.8</ecNumber>
    </recommendedName>
</protein>
<feature type="chain" id="PRO_5046350070" description="peptidylprolyl isomerase" evidence="4">
    <location>
        <begin position="30"/>
        <end position="422"/>
    </location>
</feature>
<dbReference type="Proteomes" id="UP001320876">
    <property type="component" value="Unassembled WGS sequence"/>
</dbReference>
<dbReference type="Pfam" id="PF00160">
    <property type="entry name" value="Pro_isomerase"/>
    <property type="match status" value="1"/>
</dbReference>
<feature type="domain" description="PPIase cyclophilin-type" evidence="5">
    <location>
        <begin position="36"/>
        <end position="200"/>
    </location>
</feature>
<keyword evidence="7" id="KW-1185">Reference proteome</keyword>
<evidence type="ECO:0000256" key="3">
    <source>
        <dbReference type="ARBA" id="ARBA00023235"/>
    </source>
</evidence>
<dbReference type="RefSeq" id="WP_264488285.1">
    <property type="nucleotide sequence ID" value="NZ_JAPDDT010000007.1"/>
</dbReference>
<reference evidence="6 7" key="1">
    <citation type="submission" date="2022-10" db="EMBL/GenBank/DDBJ databases">
        <title>Luteolibacter arcticus strain CCTCC AB 2014275, whole genome shotgun sequencing project.</title>
        <authorList>
            <person name="Zhao G."/>
            <person name="Shen L."/>
        </authorList>
    </citation>
    <scope>NUCLEOTIDE SEQUENCE [LARGE SCALE GENOMIC DNA]</scope>
    <source>
        <strain evidence="6 7">CCTCC AB 2014275</strain>
    </source>
</reference>
<dbReference type="InterPro" id="IPR002130">
    <property type="entry name" value="Cyclophilin-type_PPIase_dom"/>
</dbReference>
<dbReference type="InterPro" id="IPR044666">
    <property type="entry name" value="Cyclophilin_A-like"/>
</dbReference>
<dbReference type="GO" id="GO:0003755">
    <property type="term" value="F:peptidyl-prolyl cis-trans isomerase activity"/>
    <property type="evidence" value="ECO:0007669"/>
    <property type="project" value="UniProtKB-EC"/>
</dbReference>
<evidence type="ECO:0000313" key="7">
    <source>
        <dbReference type="Proteomes" id="UP001320876"/>
    </source>
</evidence>
<accession>A0ABT3GKZ0</accession>
<evidence type="ECO:0000256" key="1">
    <source>
        <dbReference type="ARBA" id="ARBA00013194"/>
    </source>
</evidence>